<evidence type="ECO:0000313" key="1">
    <source>
        <dbReference type="EMBL" id="ODN43454.1"/>
    </source>
</evidence>
<reference evidence="1 2" key="1">
    <citation type="submission" date="2016-08" db="EMBL/GenBank/DDBJ databases">
        <title>Draft genome sequence of Candidatus Piscirickettsia litoralis, from seawater.</title>
        <authorList>
            <person name="Wan X."/>
            <person name="Lee A.J."/>
            <person name="Hou S."/>
            <person name="Donachie S.P."/>
        </authorList>
    </citation>
    <scope>NUCLEOTIDE SEQUENCE [LARGE SCALE GENOMIC DNA]</scope>
    <source>
        <strain evidence="1 2">Y2</strain>
    </source>
</reference>
<comment type="caution">
    <text evidence="1">The sequence shown here is derived from an EMBL/GenBank/DDBJ whole genome shotgun (WGS) entry which is preliminary data.</text>
</comment>
<sequence>MPLSLNSQEFQKLKREFINFLAENSSLTPLKMKLVEKSKNIEDLCSALAKDQEDQSHESDRSVGLFCDFLNHSKYNRPTCHKISPTGDSYECRNPHYCVTPDLIAQLSPGADKLPPWVVRCMPRNVRACALDKRQLHVDSPAWPIADRHNRLELAYKPRQNELKTLSKKEVRKSTHHACVKAMEAVSQFLATGKRLEGPEWEGIRDEFYAALARYKEESPAAFKGLGKGVIQFFRSINRYLQQRQHRKDGRELDVMKRFLEELAPPDAQYQVDNGPVEAEAEFKVHDGLSEFRVAVPVSCAMEARKAAGADSSVARQVVHSGP</sequence>
<accession>A0ABX3ABG0</accession>
<dbReference type="EMBL" id="MDTU01000001">
    <property type="protein sequence ID" value="ODN43454.1"/>
    <property type="molecule type" value="Genomic_DNA"/>
</dbReference>
<protein>
    <submittedName>
        <fullName evidence="1">Uncharacterized protein</fullName>
    </submittedName>
</protein>
<evidence type="ECO:0000313" key="2">
    <source>
        <dbReference type="Proteomes" id="UP000094329"/>
    </source>
</evidence>
<dbReference type="RefSeq" id="WP_069313251.1">
    <property type="nucleotide sequence ID" value="NZ_MDTU01000001.1"/>
</dbReference>
<proteinExistence type="predicted"/>
<gene>
    <name evidence="1" type="ORF">BGC07_11655</name>
</gene>
<organism evidence="1 2">
    <name type="scientific">Piscirickettsia litoralis</name>
    <dbReference type="NCBI Taxonomy" id="1891921"/>
    <lineage>
        <taxon>Bacteria</taxon>
        <taxon>Pseudomonadati</taxon>
        <taxon>Pseudomonadota</taxon>
        <taxon>Gammaproteobacteria</taxon>
        <taxon>Thiotrichales</taxon>
        <taxon>Piscirickettsiaceae</taxon>
        <taxon>Piscirickettsia</taxon>
    </lineage>
</organism>
<dbReference type="Proteomes" id="UP000094329">
    <property type="component" value="Unassembled WGS sequence"/>
</dbReference>
<keyword evidence="2" id="KW-1185">Reference proteome</keyword>
<name>A0ABX3ABG0_9GAMM</name>